<accession>A0A699IXK0</accession>
<reference evidence="2" key="1">
    <citation type="journal article" date="2019" name="Sci. Rep.">
        <title>Draft genome of Tanacetum cinerariifolium, the natural source of mosquito coil.</title>
        <authorList>
            <person name="Yamashiro T."/>
            <person name="Shiraishi A."/>
            <person name="Satake H."/>
            <person name="Nakayama K."/>
        </authorList>
    </citation>
    <scope>NUCLEOTIDE SEQUENCE</scope>
</reference>
<organism evidence="2">
    <name type="scientific">Tanacetum cinerariifolium</name>
    <name type="common">Dalmatian daisy</name>
    <name type="synonym">Chrysanthemum cinerariifolium</name>
    <dbReference type="NCBI Taxonomy" id="118510"/>
    <lineage>
        <taxon>Eukaryota</taxon>
        <taxon>Viridiplantae</taxon>
        <taxon>Streptophyta</taxon>
        <taxon>Embryophyta</taxon>
        <taxon>Tracheophyta</taxon>
        <taxon>Spermatophyta</taxon>
        <taxon>Magnoliopsida</taxon>
        <taxon>eudicotyledons</taxon>
        <taxon>Gunneridae</taxon>
        <taxon>Pentapetalae</taxon>
        <taxon>asterids</taxon>
        <taxon>campanulids</taxon>
        <taxon>Asterales</taxon>
        <taxon>Asteraceae</taxon>
        <taxon>Asteroideae</taxon>
        <taxon>Anthemideae</taxon>
        <taxon>Anthemidinae</taxon>
        <taxon>Tanacetum</taxon>
    </lineage>
</organism>
<comment type="caution">
    <text evidence="2">The sequence shown here is derived from an EMBL/GenBank/DDBJ whole genome shotgun (WGS) entry which is preliminary data.</text>
</comment>
<dbReference type="EMBL" id="BKCJ010346079">
    <property type="protein sequence ID" value="GEZ94715.1"/>
    <property type="molecule type" value="Genomic_DNA"/>
</dbReference>
<sequence>MRRVGKGLSGVDTPLFEGMLVPQQVNDDVSDDVVDVVADAKPTSPSLATTPPHQQELIPSTSQGRLEKSQALVYHLDLEHADKVLIDDRVAATTTAASTITAAPMTTASAVRRRNGVVIRDPEETTTASVIVHSEPKSKDKGKGILAEEL</sequence>
<evidence type="ECO:0000256" key="1">
    <source>
        <dbReference type="SAM" id="MobiDB-lite"/>
    </source>
</evidence>
<feature type="compositionally biased region" description="Polar residues" evidence="1">
    <location>
        <begin position="43"/>
        <end position="64"/>
    </location>
</feature>
<feature type="region of interest" description="Disordered" evidence="1">
    <location>
        <begin position="42"/>
        <end position="64"/>
    </location>
</feature>
<name>A0A699IXK0_TANCI</name>
<proteinExistence type="predicted"/>
<evidence type="ECO:0000313" key="2">
    <source>
        <dbReference type="EMBL" id="GEZ94715.1"/>
    </source>
</evidence>
<dbReference type="AlphaFoldDB" id="A0A699IXK0"/>
<gene>
    <name evidence="2" type="ORF">Tci_566688</name>
</gene>
<protein>
    <submittedName>
        <fullName evidence="2">Uncharacterized protein</fullName>
    </submittedName>
</protein>